<evidence type="ECO:0000313" key="2">
    <source>
        <dbReference type="Proteomes" id="UP001151760"/>
    </source>
</evidence>
<comment type="caution">
    <text evidence="1">The sequence shown here is derived from an EMBL/GenBank/DDBJ whole genome shotgun (WGS) entry which is preliminary data.</text>
</comment>
<accession>A0ABQ4Z8I7</accession>
<dbReference type="PANTHER" id="PTHR11439">
    <property type="entry name" value="GAG-POL-RELATED RETROTRANSPOSON"/>
    <property type="match status" value="1"/>
</dbReference>
<organism evidence="1 2">
    <name type="scientific">Tanacetum coccineum</name>
    <dbReference type="NCBI Taxonomy" id="301880"/>
    <lineage>
        <taxon>Eukaryota</taxon>
        <taxon>Viridiplantae</taxon>
        <taxon>Streptophyta</taxon>
        <taxon>Embryophyta</taxon>
        <taxon>Tracheophyta</taxon>
        <taxon>Spermatophyta</taxon>
        <taxon>Magnoliopsida</taxon>
        <taxon>eudicotyledons</taxon>
        <taxon>Gunneridae</taxon>
        <taxon>Pentapetalae</taxon>
        <taxon>asterids</taxon>
        <taxon>campanulids</taxon>
        <taxon>Asterales</taxon>
        <taxon>Asteraceae</taxon>
        <taxon>Asteroideae</taxon>
        <taxon>Anthemideae</taxon>
        <taxon>Anthemidinae</taxon>
        <taxon>Tanacetum</taxon>
    </lineage>
</organism>
<reference evidence="1" key="2">
    <citation type="submission" date="2022-01" db="EMBL/GenBank/DDBJ databases">
        <authorList>
            <person name="Yamashiro T."/>
            <person name="Shiraishi A."/>
            <person name="Satake H."/>
            <person name="Nakayama K."/>
        </authorList>
    </citation>
    <scope>NUCLEOTIDE SEQUENCE</scope>
</reference>
<dbReference type="PANTHER" id="PTHR11439:SF524">
    <property type="entry name" value="RNA-DIRECTED DNA POLYMERASE, PROTEIN KINASE RLK-PELLE-DLSV FAMILY"/>
    <property type="match status" value="1"/>
</dbReference>
<sequence>MYSPPLRFPQAHMVNCNPSQTPVDTESKLGDDGDPVFDSTLYQSVTGSLQYLTFTRPYISYAMQQLFSSSITSLVAYSDADWAGCPATRSVEAEYRGVANAVAETCWLRNLLRELHTPFAGKSIRAMVLVEEAIFPPFQKALQFSIHLIILHAMMRERATGARSHRVRAIAKSDVTLALLLYNS</sequence>
<keyword evidence="2" id="KW-1185">Reference proteome</keyword>
<gene>
    <name evidence="1" type="ORF">Tco_0769115</name>
</gene>
<dbReference type="EMBL" id="BQNB010011127">
    <property type="protein sequence ID" value="GJS86479.1"/>
    <property type="molecule type" value="Genomic_DNA"/>
</dbReference>
<protein>
    <submittedName>
        <fullName evidence="1">Ribonuclease H-like domain-containing protein</fullName>
    </submittedName>
</protein>
<proteinExistence type="predicted"/>
<evidence type="ECO:0000313" key="1">
    <source>
        <dbReference type="EMBL" id="GJS86479.1"/>
    </source>
</evidence>
<reference evidence="1" key="1">
    <citation type="journal article" date="2022" name="Int. J. Mol. Sci.">
        <title>Draft Genome of Tanacetum Coccineum: Genomic Comparison of Closely Related Tanacetum-Family Plants.</title>
        <authorList>
            <person name="Yamashiro T."/>
            <person name="Shiraishi A."/>
            <person name="Nakayama K."/>
            <person name="Satake H."/>
        </authorList>
    </citation>
    <scope>NUCLEOTIDE SEQUENCE</scope>
</reference>
<name>A0ABQ4Z8I7_9ASTR</name>
<dbReference type="Proteomes" id="UP001151760">
    <property type="component" value="Unassembled WGS sequence"/>
</dbReference>